<dbReference type="OrthoDB" id="4843387at2759"/>
<dbReference type="PhylomeDB" id="E9GPU7"/>
<dbReference type="InParanoid" id="E9GPU7"/>
<dbReference type="SUPFAM" id="SSF46689">
    <property type="entry name" value="Homeodomain-like"/>
    <property type="match status" value="1"/>
</dbReference>
<evidence type="ECO:0000256" key="1">
    <source>
        <dbReference type="ARBA" id="ARBA00004123"/>
    </source>
</evidence>
<gene>
    <name evidence="2" type="ORF">DAPPUDRAFT_246191</name>
</gene>
<evidence type="ECO:0000313" key="3">
    <source>
        <dbReference type="Proteomes" id="UP000000305"/>
    </source>
</evidence>
<sequence length="140" mass="15543">MFRENRSKKLTAGERAAVVALSLSGHSINQISRQIGCGRATVVLWKDRFDQTQDVQRKVGSGRPKITNPRQDQRMFNAARNKPITTSKEISGLMSVAVFLPIEEMEQDSKGSMSKFTIEVVEKQALSGHAFLPLLVLGRS</sequence>
<protein>
    <recommendedName>
        <fullName evidence="4">Transposase IS30-like HTH domain-containing protein</fullName>
    </recommendedName>
</protein>
<accession>E9GPU7</accession>
<evidence type="ECO:0000313" key="2">
    <source>
        <dbReference type="EMBL" id="EFX78523.1"/>
    </source>
</evidence>
<dbReference type="EMBL" id="GL732557">
    <property type="protein sequence ID" value="EFX78523.1"/>
    <property type="molecule type" value="Genomic_DNA"/>
</dbReference>
<evidence type="ECO:0008006" key="4">
    <source>
        <dbReference type="Google" id="ProtNLM"/>
    </source>
</evidence>
<dbReference type="HOGENOM" id="CLU_1837113_0_0_1"/>
<name>E9GPU7_DAPPU</name>
<organism evidence="2 3">
    <name type="scientific">Daphnia pulex</name>
    <name type="common">Water flea</name>
    <dbReference type="NCBI Taxonomy" id="6669"/>
    <lineage>
        <taxon>Eukaryota</taxon>
        <taxon>Metazoa</taxon>
        <taxon>Ecdysozoa</taxon>
        <taxon>Arthropoda</taxon>
        <taxon>Crustacea</taxon>
        <taxon>Branchiopoda</taxon>
        <taxon>Diplostraca</taxon>
        <taxon>Cladocera</taxon>
        <taxon>Anomopoda</taxon>
        <taxon>Daphniidae</taxon>
        <taxon>Daphnia</taxon>
    </lineage>
</organism>
<dbReference type="GO" id="GO:0005634">
    <property type="term" value="C:nucleus"/>
    <property type="evidence" value="ECO:0007669"/>
    <property type="project" value="UniProtKB-SubCell"/>
</dbReference>
<reference evidence="2 3" key="1">
    <citation type="journal article" date="2011" name="Science">
        <title>The ecoresponsive genome of Daphnia pulex.</title>
        <authorList>
            <person name="Colbourne J.K."/>
            <person name="Pfrender M.E."/>
            <person name="Gilbert D."/>
            <person name="Thomas W.K."/>
            <person name="Tucker A."/>
            <person name="Oakley T.H."/>
            <person name="Tokishita S."/>
            <person name="Aerts A."/>
            <person name="Arnold G.J."/>
            <person name="Basu M.K."/>
            <person name="Bauer D.J."/>
            <person name="Caceres C.E."/>
            <person name="Carmel L."/>
            <person name="Casola C."/>
            <person name="Choi J.H."/>
            <person name="Detter J.C."/>
            <person name="Dong Q."/>
            <person name="Dusheyko S."/>
            <person name="Eads B.D."/>
            <person name="Frohlich T."/>
            <person name="Geiler-Samerotte K.A."/>
            <person name="Gerlach D."/>
            <person name="Hatcher P."/>
            <person name="Jogdeo S."/>
            <person name="Krijgsveld J."/>
            <person name="Kriventseva E.V."/>
            <person name="Kultz D."/>
            <person name="Laforsch C."/>
            <person name="Lindquist E."/>
            <person name="Lopez J."/>
            <person name="Manak J.R."/>
            <person name="Muller J."/>
            <person name="Pangilinan J."/>
            <person name="Patwardhan R.P."/>
            <person name="Pitluck S."/>
            <person name="Pritham E.J."/>
            <person name="Rechtsteiner A."/>
            <person name="Rho M."/>
            <person name="Rogozin I.B."/>
            <person name="Sakarya O."/>
            <person name="Salamov A."/>
            <person name="Schaack S."/>
            <person name="Shapiro H."/>
            <person name="Shiga Y."/>
            <person name="Skalitzky C."/>
            <person name="Smith Z."/>
            <person name="Souvorov A."/>
            <person name="Sung W."/>
            <person name="Tang Z."/>
            <person name="Tsuchiya D."/>
            <person name="Tu H."/>
            <person name="Vos H."/>
            <person name="Wang M."/>
            <person name="Wolf Y.I."/>
            <person name="Yamagata H."/>
            <person name="Yamada T."/>
            <person name="Ye Y."/>
            <person name="Shaw J.R."/>
            <person name="Andrews J."/>
            <person name="Crease T.J."/>
            <person name="Tang H."/>
            <person name="Lucas S.M."/>
            <person name="Robertson H.M."/>
            <person name="Bork P."/>
            <person name="Koonin E.V."/>
            <person name="Zdobnov E.M."/>
            <person name="Grigoriev I.V."/>
            <person name="Lynch M."/>
            <person name="Boore J.L."/>
        </authorList>
    </citation>
    <scope>NUCLEOTIDE SEQUENCE [LARGE SCALE GENOMIC DNA]</scope>
</reference>
<dbReference type="KEGG" id="dpx:DAPPUDRAFT_246191"/>
<dbReference type="Gene3D" id="1.10.10.60">
    <property type="entry name" value="Homeodomain-like"/>
    <property type="match status" value="1"/>
</dbReference>
<comment type="subcellular location">
    <subcellularLocation>
        <location evidence="1">Nucleus</location>
    </subcellularLocation>
</comment>
<dbReference type="AlphaFoldDB" id="E9GPU7"/>
<proteinExistence type="predicted"/>
<dbReference type="Pfam" id="PF13384">
    <property type="entry name" value="HTH_23"/>
    <property type="match status" value="1"/>
</dbReference>
<dbReference type="Proteomes" id="UP000000305">
    <property type="component" value="Unassembled WGS sequence"/>
</dbReference>
<dbReference type="InterPro" id="IPR009057">
    <property type="entry name" value="Homeodomain-like_sf"/>
</dbReference>
<keyword evidence="3" id="KW-1185">Reference proteome</keyword>